<dbReference type="AlphaFoldDB" id="A0A2I0W3Y9"/>
<accession>A0A2I0W3Y9</accession>
<name>A0A2I0W3Y9_9ASPA</name>
<dbReference type="EMBL" id="KZ502938">
    <property type="protein sequence ID" value="PKU70385.1"/>
    <property type="molecule type" value="Genomic_DNA"/>
</dbReference>
<reference evidence="1 2" key="2">
    <citation type="journal article" date="2017" name="Nature">
        <title>The Apostasia genome and the evolution of orchids.</title>
        <authorList>
            <person name="Zhang G.Q."/>
            <person name="Liu K.W."/>
            <person name="Li Z."/>
            <person name="Lohaus R."/>
            <person name="Hsiao Y.Y."/>
            <person name="Niu S.C."/>
            <person name="Wang J.Y."/>
            <person name="Lin Y.C."/>
            <person name="Xu Q."/>
            <person name="Chen L.J."/>
            <person name="Yoshida K."/>
            <person name="Fujiwara S."/>
            <person name="Wang Z.W."/>
            <person name="Zhang Y.Q."/>
            <person name="Mitsuda N."/>
            <person name="Wang M."/>
            <person name="Liu G.H."/>
            <person name="Pecoraro L."/>
            <person name="Huang H.X."/>
            <person name="Xiao X.J."/>
            <person name="Lin M."/>
            <person name="Wu X.Y."/>
            <person name="Wu W.L."/>
            <person name="Chen Y.Y."/>
            <person name="Chang S.B."/>
            <person name="Sakamoto S."/>
            <person name="Ohme-Takagi M."/>
            <person name="Yagi M."/>
            <person name="Zeng S.J."/>
            <person name="Shen C.Y."/>
            <person name="Yeh C.M."/>
            <person name="Luo Y.B."/>
            <person name="Tsai W.C."/>
            <person name="Van de Peer Y."/>
            <person name="Liu Z.J."/>
        </authorList>
    </citation>
    <scope>NUCLEOTIDE SEQUENCE [LARGE SCALE GENOMIC DNA]</scope>
    <source>
        <tissue evidence="1">The whole plant</tissue>
    </source>
</reference>
<gene>
    <name evidence="1" type="ORF">MA16_Dca007137</name>
</gene>
<sequence>MVVRPRNDVRRWSGGAEGLRWWFQQSWARWIRLVEPLDSTISTSCLEIVWFHMRSSSVSYQIGIGAIPRPLWAIFSGISAGDPCPVEEILADFWIKIQKF</sequence>
<keyword evidence="2" id="KW-1185">Reference proteome</keyword>
<dbReference type="Proteomes" id="UP000233837">
    <property type="component" value="Unassembled WGS sequence"/>
</dbReference>
<reference evidence="1 2" key="1">
    <citation type="journal article" date="2016" name="Sci. Rep.">
        <title>The Dendrobium catenatum Lindl. genome sequence provides insights into polysaccharide synthase, floral development and adaptive evolution.</title>
        <authorList>
            <person name="Zhang G.Q."/>
            <person name="Xu Q."/>
            <person name="Bian C."/>
            <person name="Tsai W.C."/>
            <person name="Yeh C.M."/>
            <person name="Liu K.W."/>
            <person name="Yoshida K."/>
            <person name="Zhang L.S."/>
            <person name="Chang S.B."/>
            <person name="Chen F."/>
            <person name="Shi Y."/>
            <person name="Su Y.Y."/>
            <person name="Zhang Y.Q."/>
            <person name="Chen L.J."/>
            <person name="Yin Y."/>
            <person name="Lin M."/>
            <person name="Huang H."/>
            <person name="Deng H."/>
            <person name="Wang Z.W."/>
            <person name="Zhu S.L."/>
            <person name="Zhao X."/>
            <person name="Deng C."/>
            <person name="Niu S.C."/>
            <person name="Huang J."/>
            <person name="Wang M."/>
            <person name="Liu G.H."/>
            <person name="Yang H.J."/>
            <person name="Xiao X.J."/>
            <person name="Hsiao Y.Y."/>
            <person name="Wu W.L."/>
            <person name="Chen Y.Y."/>
            <person name="Mitsuda N."/>
            <person name="Ohme-Takagi M."/>
            <person name="Luo Y.B."/>
            <person name="Van de Peer Y."/>
            <person name="Liu Z.J."/>
        </authorList>
    </citation>
    <scope>NUCLEOTIDE SEQUENCE [LARGE SCALE GENOMIC DNA]</scope>
    <source>
        <tissue evidence="1">The whole plant</tissue>
    </source>
</reference>
<protein>
    <submittedName>
        <fullName evidence="1">Uncharacterized protein</fullName>
    </submittedName>
</protein>
<organism evidence="1 2">
    <name type="scientific">Dendrobium catenatum</name>
    <dbReference type="NCBI Taxonomy" id="906689"/>
    <lineage>
        <taxon>Eukaryota</taxon>
        <taxon>Viridiplantae</taxon>
        <taxon>Streptophyta</taxon>
        <taxon>Embryophyta</taxon>
        <taxon>Tracheophyta</taxon>
        <taxon>Spermatophyta</taxon>
        <taxon>Magnoliopsida</taxon>
        <taxon>Liliopsida</taxon>
        <taxon>Asparagales</taxon>
        <taxon>Orchidaceae</taxon>
        <taxon>Epidendroideae</taxon>
        <taxon>Malaxideae</taxon>
        <taxon>Dendrobiinae</taxon>
        <taxon>Dendrobium</taxon>
    </lineage>
</organism>
<evidence type="ECO:0000313" key="1">
    <source>
        <dbReference type="EMBL" id="PKU70385.1"/>
    </source>
</evidence>
<evidence type="ECO:0000313" key="2">
    <source>
        <dbReference type="Proteomes" id="UP000233837"/>
    </source>
</evidence>
<proteinExistence type="predicted"/>